<name>A0A6J5WLQ3_PRUAR</name>
<accession>A0A6J5WLQ3</accession>
<evidence type="ECO:0000313" key="2">
    <source>
        <dbReference type="Proteomes" id="UP000507245"/>
    </source>
</evidence>
<dbReference type="AlphaFoldDB" id="A0A6J5WLQ3"/>
<keyword evidence="2" id="KW-1185">Reference proteome</keyword>
<organism evidence="1 2">
    <name type="scientific">Prunus armeniaca</name>
    <name type="common">Apricot</name>
    <name type="synonym">Armeniaca vulgaris</name>
    <dbReference type="NCBI Taxonomy" id="36596"/>
    <lineage>
        <taxon>Eukaryota</taxon>
        <taxon>Viridiplantae</taxon>
        <taxon>Streptophyta</taxon>
        <taxon>Embryophyta</taxon>
        <taxon>Tracheophyta</taxon>
        <taxon>Spermatophyta</taxon>
        <taxon>Magnoliopsida</taxon>
        <taxon>eudicotyledons</taxon>
        <taxon>Gunneridae</taxon>
        <taxon>Pentapetalae</taxon>
        <taxon>rosids</taxon>
        <taxon>fabids</taxon>
        <taxon>Rosales</taxon>
        <taxon>Rosaceae</taxon>
        <taxon>Amygdaloideae</taxon>
        <taxon>Amygdaleae</taxon>
        <taxon>Prunus</taxon>
    </lineage>
</organism>
<gene>
    <name evidence="1" type="ORF">ORAREDHAP_LOCUS12824</name>
</gene>
<sequence>MRALCSNLAMQQGRQKNGIGRYGRRHGRLEFWGHMATLRSRPRTQLSLIFLMEVFKLLSTVGSLLI</sequence>
<protein>
    <submittedName>
        <fullName evidence="1">Uncharacterized protein</fullName>
    </submittedName>
</protein>
<proteinExistence type="predicted"/>
<evidence type="ECO:0000313" key="1">
    <source>
        <dbReference type="EMBL" id="CAB4299178.1"/>
    </source>
</evidence>
<dbReference type="EMBL" id="CAEKKB010000002">
    <property type="protein sequence ID" value="CAB4299178.1"/>
    <property type="molecule type" value="Genomic_DNA"/>
</dbReference>
<reference evidence="2" key="1">
    <citation type="journal article" date="2020" name="Genome Biol.">
        <title>Gamete binning: chromosome-level and haplotype-resolved genome assembly enabled by high-throughput single-cell sequencing of gamete genomes.</title>
        <authorList>
            <person name="Campoy J.A."/>
            <person name="Sun H."/>
            <person name="Goel M."/>
            <person name="Jiao W.-B."/>
            <person name="Folz-Donahue K."/>
            <person name="Wang N."/>
            <person name="Rubio M."/>
            <person name="Liu C."/>
            <person name="Kukat C."/>
            <person name="Ruiz D."/>
            <person name="Huettel B."/>
            <person name="Schneeberger K."/>
        </authorList>
    </citation>
    <scope>NUCLEOTIDE SEQUENCE [LARGE SCALE GENOMIC DNA]</scope>
    <source>
        <strain evidence="2">cv. Rojo Pasion</strain>
    </source>
</reference>
<dbReference type="Proteomes" id="UP000507245">
    <property type="component" value="Unassembled WGS sequence"/>
</dbReference>